<dbReference type="EMBL" id="WXYQ01000001">
    <property type="protein sequence ID" value="NBG94232.1"/>
    <property type="molecule type" value="Genomic_DNA"/>
</dbReference>
<sequence length="83" mass="9311">MKAFVLAIGIVSTLLLASCEDEGREVYSLYRGSVFGDLRIHMATFDADEGDDYNFNNCQIAADLFQKQPGVIVPYWCEKGRAR</sequence>
<name>A0A845Q703_9HYPH</name>
<evidence type="ECO:0000313" key="1">
    <source>
        <dbReference type="EMBL" id="NBG94232.1"/>
    </source>
</evidence>
<reference evidence="1 2" key="1">
    <citation type="journal article" date="2016" name="Int. J. Syst. Evol. Microbiol.">
        <title>Pyruvatibacter mobilis gen. nov., sp. nov., a marine bacterium from the culture broth of Picochlorum sp. 122.</title>
        <authorList>
            <person name="Wang G."/>
            <person name="Tang M."/>
            <person name="Wu H."/>
            <person name="Dai S."/>
            <person name="Li T."/>
            <person name="Chen C."/>
            <person name="He H."/>
            <person name="Fan J."/>
            <person name="Xiang W."/>
            <person name="Li X."/>
        </authorList>
    </citation>
    <scope>NUCLEOTIDE SEQUENCE [LARGE SCALE GENOMIC DNA]</scope>
    <source>
        <strain evidence="1 2">GYP-11</strain>
    </source>
</reference>
<dbReference type="OrthoDB" id="8096244at2"/>
<dbReference type="PROSITE" id="PS51257">
    <property type="entry name" value="PROKAR_LIPOPROTEIN"/>
    <property type="match status" value="1"/>
</dbReference>
<proteinExistence type="predicted"/>
<evidence type="ECO:0008006" key="3">
    <source>
        <dbReference type="Google" id="ProtNLM"/>
    </source>
</evidence>
<dbReference type="GeneID" id="300656288"/>
<comment type="caution">
    <text evidence="1">The sequence shown here is derived from an EMBL/GenBank/DDBJ whole genome shotgun (WGS) entry which is preliminary data.</text>
</comment>
<gene>
    <name evidence="1" type="ORF">GTQ45_00635</name>
</gene>
<dbReference type="Proteomes" id="UP000470384">
    <property type="component" value="Unassembled WGS sequence"/>
</dbReference>
<evidence type="ECO:0000313" key="2">
    <source>
        <dbReference type="Proteomes" id="UP000470384"/>
    </source>
</evidence>
<keyword evidence="2" id="KW-1185">Reference proteome</keyword>
<organism evidence="1 2">
    <name type="scientific">Pyruvatibacter mobilis</name>
    <dbReference type="NCBI Taxonomy" id="1712261"/>
    <lineage>
        <taxon>Bacteria</taxon>
        <taxon>Pseudomonadati</taxon>
        <taxon>Pseudomonadota</taxon>
        <taxon>Alphaproteobacteria</taxon>
        <taxon>Hyphomicrobiales</taxon>
        <taxon>Parvibaculaceae</taxon>
        <taxon>Pyruvatibacter</taxon>
    </lineage>
</organism>
<accession>A0A845Q703</accession>
<dbReference type="AlphaFoldDB" id="A0A845Q703"/>
<protein>
    <recommendedName>
        <fullName evidence="3">Lipoprotein</fullName>
    </recommendedName>
</protein>
<dbReference type="RefSeq" id="WP_160586370.1">
    <property type="nucleotide sequence ID" value="NZ_BMHN01000001.1"/>
</dbReference>